<feature type="transmembrane region" description="Helical" evidence="1">
    <location>
        <begin position="283"/>
        <end position="303"/>
    </location>
</feature>
<reference evidence="2 3" key="1">
    <citation type="submission" date="2020-08" db="EMBL/GenBank/DDBJ databases">
        <title>Genomic Encyclopedia of Type Strains, Phase III (KMG-III): the genomes of soil and plant-associated and newly described type strains.</title>
        <authorList>
            <person name="Whitman W."/>
        </authorList>
    </citation>
    <scope>NUCLEOTIDE SEQUENCE [LARGE SCALE GENOMIC DNA]</scope>
    <source>
        <strain evidence="2 3">CECT 8075</strain>
    </source>
</reference>
<keyword evidence="3" id="KW-1185">Reference proteome</keyword>
<dbReference type="EMBL" id="JACHXU010000013">
    <property type="protein sequence ID" value="MBB3207939.1"/>
    <property type="molecule type" value="Genomic_DNA"/>
</dbReference>
<feature type="transmembrane region" description="Helical" evidence="1">
    <location>
        <begin position="493"/>
        <end position="513"/>
    </location>
</feature>
<evidence type="ECO:0000313" key="2">
    <source>
        <dbReference type="EMBL" id="MBB3207939.1"/>
    </source>
</evidence>
<name>A0A7W5H6Z4_9BACT</name>
<feature type="transmembrane region" description="Helical" evidence="1">
    <location>
        <begin position="178"/>
        <end position="198"/>
    </location>
</feature>
<feature type="transmembrane region" description="Helical" evidence="1">
    <location>
        <begin position="403"/>
        <end position="429"/>
    </location>
</feature>
<comment type="caution">
    <text evidence="2">The sequence shown here is derived from an EMBL/GenBank/DDBJ whole genome shotgun (WGS) entry which is preliminary data.</text>
</comment>
<keyword evidence="1" id="KW-1133">Transmembrane helix</keyword>
<feature type="transmembrane region" description="Helical" evidence="1">
    <location>
        <begin position="441"/>
        <end position="462"/>
    </location>
</feature>
<feature type="transmembrane region" description="Helical" evidence="1">
    <location>
        <begin position="241"/>
        <end position="263"/>
    </location>
</feature>
<evidence type="ECO:0000313" key="3">
    <source>
        <dbReference type="Proteomes" id="UP000536179"/>
    </source>
</evidence>
<organism evidence="2 3">
    <name type="scientific">Aporhodopirellula rubra</name>
    <dbReference type="NCBI Taxonomy" id="980271"/>
    <lineage>
        <taxon>Bacteria</taxon>
        <taxon>Pseudomonadati</taxon>
        <taxon>Planctomycetota</taxon>
        <taxon>Planctomycetia</taxon>
        <taxon>Pirellulales</taxon>
        <taxon>Pirellulaceae</taxon>
        <taxon>Aporhodopirellula</taxon>
    </lineage>
</organism>
<dbReference type="AlphaFoldDB" id="A0A7W5H6Z4"/>
<dbReference type="RefSeq" id="WP_184306204.1">
    <property type="nucleotide sequence ID" value="NZ_JACHXU010000013.1"/>
</dbReference>
<feature type="transmembrane region" description="Helical" evidence="1">
    <location>
        <begin position="355"/>
        <end position="383"/>
    </location>
</feature>
<evidence type="ECO:0000256" key="1">
    <source>
        <dbReference type="SAM" id="Phobius"/>
    </source>
</evidence>
<gene>
    <name evidence="2" type="ORF">FHS27_003766</name>
</gene>
<proteinExistence type="predicted"/>
<sequence>MSTINAVSDEIVPLPAPDVESKKDVWLRRIDDLAEKFGDATNPILIKETRQALKSRQFVITFSVLLVAAFAWTVAGSLSLMPLIYTTPSAPRMLIGYYVVLALPMLLVVPLAAYRSLEAEIDDGTLELLSITALSPWQIVLGKLASASLQMMLYLVALFPCVAYAYTLRGVDLPTLGLMMAVLITAALALTVVALSFAPLARGRTGRISTLLVVLMVLLLAEYLVGSAVIFTILYGNPLTIGWTVFLLVTAILLTISISHLLLTTTAAQLTPESENRSSGIRWSILALTILIFAFNAFSIEWIREDREQVLFVFFPSSLFLAGLWTFAGSMMAAESSAMTPRIQRELPGNLLSRLTLLFFTPGPATGLVFACLGILLVMTASLVGLERIQDFGSVLRPREFTILRNLIVAYSSYLIVFLLLVRGIVALVRINNHPRVEVGMAALIAIAVLAALVPYSIGLHYNDYRQYSYNGWQITNWVWTLGVTLDNQPPQWIMETAVAAMLIALLVAIATVGRRALAIRTATPKAVLEAQRNA</sequence>
<dbReference type="Proteomes" id="UP000536179">
    <property type="component" value="Unassembled WGS sequence"/>
</dbReference>
<keyword evidence="1" id="KW-0472">Membrane</keyword>
<accession>A0A7W5H6Z4</accession>
<protein>
    <submittedName>
        <fullName evidence="2">ABC-type transport system involved in cytochrome c biogenesis permease component</fullName>
    </submittedName>
</protein>
<feature type="transmembrane region" description="Helical" evidence="1">
    <location>
        <begin position="210"/>
        <end position="235"/>
    </location>
</feature>
<keyword evidence="1" id="KW-0812">Transmembrane</keyword>
<feature type="transmembrane region" description="Helical" evidence="1">
    <location>
        <begin position="95"/>
        <end position="114"/>
    </location>
</feature>
<feature type="transmembrane region" description="Helical" evidence="1">
    <location>
        <begin position="309"/>
        <end position="334"/>
    </location>
</feature>
<feature type="transmembrane region" description="Helical" evidence="1">
    <location>
        <begin position="58"/>
        <end position="75"/>
    </location>
</feature>
<feature type="transmembrane region" description="Helical" evidence="1">
    <location>
        <begin position="144"/>
        <end position="166"/>
    </location>
</feature>